<feature type="transmembrane region" description="Helical" evidence="7">
    <location>
        <begin position="262"/>
        <end position="279"/>
    </location>
</feature>
<feature type="transmembrane region" description="Helical" evidence="7">
    <location>
        <begin position="208"/>
        <end position="226"/>
    </location>
</feature>
<reference evidence="9 10" key="1">
    <citation type="submission" date="2019-02" db="EMBL/GenBank/DDBJ databases">
        <title>Draft genome sequences of novel Actinobacteria.</title>
        <authorList>
            <person name="Sahin N."/>
            <person name="Ay H."/>
            <person name="Saygin H."/>
        </authorList>
    </citation>
    <scope>NUCLEOTIDE SEQUENCE [LARGE SCALE GENOMIC DNA]</scope>
    <source>
        <strain evidence="9 10">16K104</strain>
    </source>
</reference>
<dbReference type="SUPFAM" id="SSF103481">
    <property type="entry name" value="Multidrug resistance efflux transporter EmrE"/>
    <property type="match status" value="2"/>
</dbReference>
<dbReference type="InterPro" id="IPR051258">
    <property type="entry name" value="Diverse_Substrate_Transporter"/>
</dbReference>
<evidence type="ECO:0000313" key="10">
    <source>
        <dbReference type="Proteomes" id="UP000295172"/>
    </source>
</evidence>
<proteinExistence type="inferred from homology"/>
<dbReference type="InterPro" id="IPR000620">
    <property type="entry name" value="EamA_dom"/>
</dbReference>
<dbReference type="GO" id="GO:0005886">
    <property type="term" value="C:plasma membrane"/>
    <property type="evidence" value="ECO:0007669"/>
    <property type="project" value="UniProtKB-SubCell"/>
</dbReference>
<keyword evidence="6 7" id="KW-0472">Membrane</keyword>
<name>A0A4R4WR27_9ACTN</name>
<feature type="transmembrane region" description="Helical" evidence="7">
    <location>
        <begin position="38"/>
        <end position="56"/>
    </location>
</feature>
<keyword evidence="10" id="KW-1185">Reference proteome</keyword>
<evidence type="ECO:0000256" key="4">
    <source>
        <dbReference type="ARBA" id="ARBA00022692"/>
    </source>
</evidence>
<dbReference type="InterPro" id="IPR037185">
    <property type="entry name" value="EmrE-like"/>
</dbReference>
<evidence type="ECO:0000259" key="8">
    <source>
        <dbReference type="Pfam" id="PF00892"/>
    </source>
</evidence>
<feature type="transmembrane region" description="Helical" evidence="7">
    <location>
        <begin position="96"/>
        <end position="116"/>
    </location>
</feature>
<dbReference type="AlphaFoldDB" id="A0A4R4WR27"/>
<dbReference type="PANTHER" id="PTHR42920:SF5">
    <property type="entry name" value="EAMA DOMAIN-CONTAINING PROTEIN"/>
    <property type="match status" value="1"/>
</dbReference>
<dbReference type="OrthoDB" id="3182968at2"/>
<feature type="transmembrane region" description="Helical" evidence="7">
    <location>
        <begin position="176"/>
        <end position="196"/>
    </location>
</feature>
<evidence type="ECO:0000313" key="9">
    <source>
        <dbReference type="EMBL" id="TDD19585.1"/>
    </source>
</evidence>
<keyword evidence="4 7" id="KW-0812">Transmembrane</keyword>
<organism evidence="9 10">
    <name type="scientific">Kribbella turkmenica</name>
    <dbReference type="NCBI Taxonomy" id="2530375"/>
    <lineage>
        <taxon>Bacteria</taxon>
        <taxon>Bacillati</taxon>
        <taxon>Actinomycetota</taxon>
        <taxon>Actinomycetes</taxon>
        <taxon>Propionibacteriales</taxon>
        <taxon>Kribbellaceae</taxon>
        <taxon>Kribbella</taxon>
    </lineage>
</organism>
<feature type="domain" description="EamA" evidence="8">
    <location>
        <begin position="148"/>
        <end position="279"/>
    </location>
</feature>
<dbReference type="Pfam" id="PF00892">
    <property type="entry name" value="EamA"/>
    <property type="match status" value="2"/>
</dbReference>
<feature type="transmembrane region" description="Helical" evidence="7">
    <location>
        <begin position="238"/>
        <end position="256"/>
    </location>
</feature>
<evidence type="ECO:0000256" key="7">
    <source>
        <dbReference type="SAM" id="Phobius"/>
    </source>
</evidence>
<keyword evidence="5 7" id="KW-1133">Transmembrane helix</keyword>
<dbReference type="PANTHER" id="PTHR42920">
    <property type="entry name" value="OS03G0707200 PROTEIN-RELATED"/>
    <property type="match status" value="1"/>
</dbReference>
<comment type="caution">
    <text evidence="9">The sequence shown here is derived from an EMBL/GenBank/DDBJ whole genome shotgun (WGS) entry which is preliminary data.</text>
</comment>
<keyword evidence="3" id="KW-1003">Cell membrane</keyword>
<dbReference type="Proteomes" id="UP000295172">
    <property type="component" value="Unassembled WGS sequence"/>
</dbReference>
<comment type="similarity">
    <text evidence="2">Belongs to the EamA transporter family.</text>
</comment>
<dbReference type="EMBL" id="SMKR01000113">
    <property type="protein sequence ID" value="TDD19585.1"/>
    <property type="molecule type" value="Genomic_DNA"/>
</dbReference>
<accession>A0A4R4WR27</accession>
<feature type="transmembrane region" description="Helical" evidence="7">
    <location>
        <begin position="123"/>
        <end position="144"/>
    </location>
</feature>
<evidence type="ECO:0000256" key="5">
    <source>
        <dbReference type="ARBA" id="ARBA00022989"/>
    </source>
</evidence>
<evidence type="ECO:0000256" key="2">
    <source>
        <dbReference type="ARBA" id="ARBA00007362"/>
    </source>
</evidence>
<dbReference type="RefSeq" id="WP_132323758.1">
    <property type="nucleotide sequence ID" value="NZ_SMKR01000113.1"/>
</dbReference>
<sequence>MSGVTRPRLAVLALLAVAAAWGSTFFLTKDLLTRMDVADYLALRFLIASVALILVHPPAIARLSRLDKGRAVALGITYGAAQLVQTEGLRHTSASVSGFVTGMYVVFTPLLAAVILRHKIGRWAWVAVILATVGLGVLSLRGLSMGTGELLTLASAGLYALHIIGLGAWSTPQTAFGLSALQMVVITCVCAIGALPGGFALPSIGGDWVSIIYMALVAGALALIVQTWAQAHLTPTRAAIAMTMEPVFASGFAVLFGSESVTWRILVGGALVLSAMYLVELAPRRKFEAEVQHLAQ</sequence>
<evidence type="ECO:0000256" key="6">
    <source>
        <dbReference type="ARBA" id="ARBA00023136"/>
    </source>
</evidence>
<evidence type="ECO:0000256" key="1">
    <source>
        <dbReference type="ARBA" id="ARBA00004651"/>
    </source>
</evidence>
<evidence type="ECO:0000256" key="3">
    <source>
        <dbReference type="ARBA" id="ARBA00022475"/>
    </source>
</evidence>
<feature type="transmembrane region" description="Helical" evidence="7">
    <location>
        <begin position="150"/>
        <end position="169"/>
    </location>
</feature>
<gene>
    <name evidence="9" type="ORF">E1218_23735</name>
</gene>
<feature type="domain" description="EamA" evidence="8">
    <location>
        <begin position="9"/>
        <end position="139"/>
    </location>
</feature>
<protein>
    <submittedName>
        <fullName evidence="9">DMT family transporter</fullName>
    </submittedName>
</protein>
<comment type="subcellular location">
    <subcellularLocation>
        <location evidence="1">Cell membrane</location>
        <topology evidence="1">Multi-pass membrane protein</topology>
    </subcellularLocation>
</comment>